<proteinExistence type="predicted"/>
<feature type="compositionally biased region" description="Pro residues" evidence="1">
    <location>
        <begin position="96"/>
        <end position="110"/>
    </location>
</feature>
<keyword evidence="3" id="KW-1185">Reference proteome</keyword>
<sequence length="294" mass="32812">MNSTATLTSFFFSTTHQVSPKEDSSSLSFWSSSLRLSALGTAILLEDAHPLPQDEILEIREDWARFLLQFRSIAIWAHVVSPKGTCKQTGFLSPGSPSPPPCSFPEPPPATSTTLSTDLALSPSTRSKDSPPYHEDRIRRHHTRPYHHHVICLWFLPHVPQVDAKCVQHLRPHHARNVASVLGEEVARYGGSSEDEQPEVQGPGVWVSSERSAIESPIGGEGPHDQAGPRHVQTAHTPLHGELTRLLERFNKFDLNNIDAILTSLKVWINDTINYKERCLDTFKNTTTETGHKM</sequence>
<protein>
    <submittedName>
        <fullName evidence="2">Uncharacterized protein</fullName>
    </submittedName>
</protein>
<comment type="caution">
    <text evidence="2">The sequence shown here is derived from an EMBL/GenBank/DDBJ whole genome shotgun (WGS) entry which is preliminary data.</text>
</comment>
<evidence type="ECO:0000256" key="1">
    <source>
        <dbReference type="SAM" id="MobiDB-lite"/>
    </source>
</evidence>
<reference evidence="2 3" key="1">
    <citation type="submission" date="2024-08" db="EMBL/GenBank/DDBJ databases">
        <title>Insights into the chromosomal genome structure of Flemingia macrophylla.</title>
        <authorList>
            <person name="Ding Y."/>
            <person name="Zhao Y."/>
            <person name="Bi W."/>
            <person name="Wu M."/>
            <person name="Zhao G."/>
            <person name="Gong Y."/>
            <person name="Li W."/>
            <person name="Zhang P."/>
        </authorList>
    </citation>
    <scope>NUCLEOTIDE SEQUENCE [LARGE SCALE GENOMIC DNA]</scope>
    <source>
        <strain evidence="2">DYQJB</strain>
        <tissue evidence="2">Leaf</tissue>
    </source>
</reference>
<accession>A0ABD1LWB5</accession>
<name>A0ABD1LWB5_9FABA</name>
<evidence type="ECO:0000313" key="3">
    <source>
        <dbReference type="Proteomes" id="UP001603857"/>
    </source>
</evidence>
<gene>
    <name evidence="2" type="ORF">Fmac_021252</name>
</gene>
<organism evidence="2 3">
    <name type="scientific">Flemingia macrophylla</name>
    <dbReference type="NCBI Taxonomy" id="520843"/>
    <lineage>
        <taxon>Eukaryota</taxon>
        <taxon>Viridiplantae</taxon>
        <taxon>Streptophyta</taxon>
        <taxon>Embryophyta</taxon>
        <taxon>Tracheophyta</taxon>
        <taxon>Spermatophyta</taxon>
        <taxon>Magnoliopsida</taxon>
        <taxon>eudicotyledons</taxon>
        <taxon>Gunneridae</taxon>
        <taxon>Pentapetalae</taxon>
        <taxon>rosids</taxon>
        <taxon>fabids</taxon>
        <taxon>Fabales</taxon>
        <taxon>Fabaceae</taxon>
        <taxon>Papilionoideae</taxon>
        <taxon>50 kb inversion clade</taxon>
        <taxon>NPAAA clade</taxon>
        <taxon>indigoferoid/millettioid clade</taxon>
        <taxon>Phaseoleae</taxon>
        <taxon>Flemingia</taxon>
    </lineage>
</organism>
<feature type="compositionally biased region" description="Low complexity" evidence="1">
    <location>
        <begin position="111"/>
        <end position="125"/>
    </location>
</feature>
<dbReference type="Proteomes" id="UP001603857">
    <property type="component" value="Unassembled WGS sequence"/>
</dbReference>
<dbReference type="EMBL" id="JBGMDY010000007">
    <property type="protein sequence ID" value="KAL2327825.1"/>
    <property type="molecule type" value="Genomic_DNA"/>
</dbReference>
<feature type="region of interest" description="Disordered" evidence="1">
    <location>
        <begin position="90"/>
        <end position="140"/>
    </location>
</feature>
<feature type="compositionally biased region" description="Basic and acidic residues" evidence="1">
    <location>
        <begin position="126"/>
        <end position="138"/>
    </location>
</feature>
<dbReference type="AlphaFoldDB" id="A0ABD1LWB5"/>
<evidence type="ECO:0000313" key="2">
    <source>
        <dbReference type="EMBL" id="KAL2327825.1"/>
    </source>
</evidence>